<reference evidence="1" key="1">
    <citation type="journal article" date="1998" name="Sex. Plant Reprod.">
        <title>MEI1, an Arabidopsis gene required for male meiosis: isolation and characterization.</title>
        <authorList>
            <person name="He C."/>
            <person name="Mascarenhas J.P."/>
        </authorList>
    </citation>
    <scope>NUCLEOTIDE SEQUENCE</scope>
    <source>
        <strain evidence="1">Ws</strain>
    </source>
</reference>
<gene>
    <name evidence="1" type="primary">MEI1</name>
</gene>
<sequence length="89" mass="9897">MTKFTSEEALESKTPPMEVTNSLILTFSSTRKPEARTFRPSMARQQVNPLCGSGLPSFAQKSAHCGPIKLQPLALRSLNFSCKTPKKWQ</sequence>
<evidence type="ECO:0000313" key="1">
    <source>
        <dbReference type="EMBL" id="AAD02830.1"/>
    </source>
</evidence>
<organism evidence="1">
    <name type="scientific">Arabidopsis thaliana</name>
    <name type="common">Mouse-ear cress</name>
    <dbReference type="NCBI Taxonomy" id="3702"/>
    <lineage>
        <taxon>Eukaryota</taxon>
        <taxon>Viridiplantae</taxon>
        <taxon>Streptophyta</taxon>
        <taxon>Embryophyta</taxon>
        <taxon>Tracheophyta</taxon>
        <taxon>Spermatophyta</taxon>
        <taxon>Magnoliopsida</taxon>
        <taxon>eudicotyledons</taxon>
        <taxon>Gunneridae</taxon>
        <taxon>Pentapetalae</taxon>
        <taxon>rosids</taxon>
        <taxon>malvids</taxon>
        <taxon>Brassicales</taxon>
        <taxon>Brassicaceae</taxon>
        <taxon>Camelineae</taxon>
        <taxon>Arabidopsis</taxon>
    </lineage>
</organism>
<protein>
    <submittedName>
        <fullName evidence="1">MEI1</fullName>
    </submittedName>
</protein>
<proteinExistence type="predicted"/>
<name>Q9ZT58_ARATH</name>
<dbReference type="EMBL" id="AF074849">
    <property type="protein sequence ID" value="AAD02830.1"/>
    <property type="molecule type" value="Genomic_DNA"/>
</dbReference>
<dbReference type="AlphaFoldDB" id="Q9ZT58"/>
<accession>Q9ZT58</accession>